<dbReference type="InterPro" id="IPR017972">
    <property type="entry name" value="Cyt_P450_CS"/>
</dbReference>
<evidence type="ECO:0000256" key="6">
    <source>
        <dbReference type="ARBA" id="ARBA00023002"/>
    </source>
</evidence>
<dbReference type="PRINTS" id="PR00463">
    <property type="entry name" value="EP450I"/>
</dbReference>
<keyword evidence="5 9" id="KW-0479">Metal-binding</keyword>
<dbReference type="PROSITE" id="PS00086">
    <property type="entry name" value="CYTOCHROME_P450"/>
    <property type="match status" value="1"/>
</dbReference>
<keyword evidence="4 9" id="KW-0349">Heme</keyword>
<dbReference type="InterPro" id="IPR001128">
    <property type="entry name" value="Cyt_P450"/>
</dbReference>
<dbReference type="AlphaFoldDB" id="A0A5C3KJZ6"/>
<accession>A0A5C3KJZ6</accession>
<gene>
    <name evidence="11" type="ORF">FA15DRAFT_673412</name>
</gene>
<dbReference type="OrthoDB" id="2789670at2759"/>
<dbReference type="PANTHER" id="PTHR46300">
    <property type="entry name" value="P450, PUTATIVE (EUROFUNG)-RELATED-RELATED"/>
    <property type="match status" value="1"/>
</dbReference>
<organism evidence="11 12">
    <name type="scientific">Coprinopsis marcescibilis</name>
    <name type="common">Agaric fungus</name>
    <name type="synonym">Psathyrella marcescibilis</name>
    <dbReference type="NCBI Taxonomy" id="230819"/>
    <lineage>
        <taxon>Eukaryota</taxon>
        <taxon>Fungi</taxon>
        <taxon>Dikarya</taxon>
        <taxon>Basidiomycota</taxon>
        <taxon>Agaricomycotina</taxon>
        <taxon>Agaricomycetes</taxon>
        <taxon>Agaricomycetidae</taxon>
        <taxon>Agaricales</taxon>
        <taxon>Agaricineae</taxon>
        <taxon>Psathyrellaceae</taxon>
        <taxon>Coprinopsis</taxon>
    </lineage>
</organism>
<comment type="cofactor">
    <cofactor evidence="1 9">
        <name>heme</name>
        <dbReference type="ChEBI" id="CHEBI:30413"/>
    </cofactor>
</comment>
<dbReference type="Pfam" id="PF00067">
    <property type="entry name" value="p450"/>
    <property type="match status" value="1"/>
</dbReference>
<dbReference type="InterPro" id="IPR050364">
    <property type="entry name" value="Cytochrome_P450_fung"/>
</dbReference>
<evidence type="ECO:0000256" key="1">
    <source>
        <dbReference type="ARBA" id="ARBA00001971"/>
    </source>
</evidence>
<dbReference type="SUPFAM" id="SSF48264">
    <property type="entry name" value="Cytochrome P450"/>
    <property type="match status" value="1"/>
</dbReference>
<evidence type="ECO:0000256" key="4">
    <source>
        <dbReference type="ARBA" id="ARBA00022617"/>
    </source>
</evidence>
<dbReference type="InterPro" id="IPR036396">
    <property type="entry name" value="Cyt_P450_sf"/>
</dbReference>
<keyword evidence="7 9" id="KW-0408">Iron</keyword>
<keyword evidence="12" id="KW-1185">Reference proteome</keyword>
<evidence type="ECO:0000256" key="3">
    <source>
        <dbReference type="ARBA" id="ARBA00010617"/>
    </source>
</evidence>
<keyword evidence="8 10" id="KW-0503">Monooxygenase</keyword>
<evidence type="ECO:0000313" key="12">
    <source>
        <dbReference type="Proteomes" id="UP000307440"/>
    </source>
</evidence>
<evidence type="ECO:0000256" key="10">
    <source>
        <dbReference type="RuleBase" id="RU000461"/>
    </source>
</evidence>
<keyword evidence="6 10" id="KW-0560">Oxidoreductase</keyword>
<dbReference type="GO" id="GO:0004497">
    <property type="term" value="F:monooxygenase activity"/>
    <property type="evidence" value="ECO:0007669"/>
    <property type="project" value="UniProtKB-KW"/>
</dbReference>
<feature type="binding site" description="axial binding residue" evidence="9">
    <location>
        <position position="379"/>
    </location>
    <ligand>
        <name>heme</name>
        <dbReference type="ChEBI" id="CHEBI:30413"/>
    </ligand>
    <ligandPart>
        <name>Fe</name>
        <dbReference type="ChEBI" id="CHEBI:18248"/>
    </ligandPart>
</feature>
<dbReference type="GO" id="GO:0005506">
    <property type="term" value="F:iron ion binding"/>
    <property type="evidence" value="ECO:0007669"/>
    <property type="project" value="InterPro"/>
</dbReference>
<comment type="pathway">
    <text evidence="2">Secondary metabolite biosynthesis.</text>
</comment>
<dbReference type="EMBL" id="ML210297">
    <property type="protein sequence ID" value="TFK20516.1"/>
    <property type="molecule type" value="Genomic_DNA"/>
</dbReference>
<evidence type="ECO:0000256" key="7">
    <source>
        <dbReference type="ARBA" id="ARBA00023004"/>
    </source>
</evidence>
<dbReference type="PANTHER" id="PTHR46300:SF7">
    <property type="entry name" value="P450, PUTATIVE (EUROFUNG)-RELATED"/>
    <property type="match status" value="1"/>
</dbReference>
<dbReference type="CDD" id="cd11065">
    <property type="entry name" value="CYP64-like"/>
    <property type="match status" value="1"/>
</dbReference>
<dbReference type="InterPro" id="IPR002401">
    <property type="entry name" value="Cyt_P450_E_grp-I"/>
</dbReference>
<reference evidence="11 12" key="1">
    <citation type="journal article" date="2019" name="Nat. Ecol. Evol.">
        <title>Megaphylogeny resolves global patterns of mushroom evolution.</title>
        <authorList>
            <person name="Varga T."/>
            <person name="Krizsan K."/>
            <person name="Foldi C."/>
            <person name="Dima B."/>
            <person name="Sanchez-Garcia M."/>
            <person name="Sanchez-Ramirez S."/>
            <person name="Szollosi G.J."/>
            <person name="Szarkandi J.G."/>
            <person name="Papp V."/>
            <person name="Albert L."/>
            <person name="Andreopoulos W."/>
            <person name="Angelini C."/>
            <person name="Antonin V."/>
            <person name="Barry K.W."/>
            <person name="Bougher N.L."/>
            <person name="Buchanan P."/>
            <person name="Buyck B."/>
            <person name="Bense V."/>
            <person name="Catcheside P."/>
            <person name="Chovatia M."/>
            <person name="Cooper J."/>
            <person name="Damon W."/>
            <person name="Desjardin D."/>
            <person name="Finy P."/>
            <person name="Geml J."/>
            <person name="Haridas S."/>
            <person name="Hughes K."/>
            <person name="Justo A."/>
            <person name="Karasinski D."/>
            <person name="Kautmanova I."/>
            <person name="Kiss B."/>
            <person name="Kocsube S."/>
            <person name="Kotiranta H."/>
            <person name="LaButti K.M."/>
            <person name="Lechner B.E."/>
            <person name="Liimatainen K."/>
            <person name="Lipzen A."/>
            <person name="Lukacs Z."/>
            <person name="Mihaltcheva S."/>
            <person name="Morgado L.N."/>
            <person name="Niskanen T."/>
            <person name="Noordeloos M.E."/>
            <person name="Ohm R.A."/>
            <person name="Ortiz-Santana B."/>
            <person name="Ovrebo C."/>
            <person name="Racz N."/>
            <person name="Riley R."/>
            <person name="Savchenko A."/>
            <person name="Shiryaev A."/>
            <person name="Soop K."/>
            <person name="Spirin V."/>
            <person name="Szebenyi C."/>
            <person name="Tomsovsky M."/>
            <person name="Tulloss R.E."/>
            <person name="Uehling J."/>
            <person name="Grigoriev I.V."/>
            <person name="Vagvolgyi C."/>
            <person name="Papp T."/>
            <person name="Martin F.M."/>
            <person name="Miettinen O."/>
            <person name="Hibbett D.S."/>
            <person name="Nagy L.G."/>
        </authorList>
    </citation>
    <scope>NUCLEOTIDE SEQUENCE [LARGE SCALE GENOMIC DNA]</scope>
    <source>
        <strain evidence="11 12">CBS 121175</strain>
    </source>
</reference>
<evidence type="ECO:0000256" key="9">
    <source>
        <dbReference type="PIRSR" id="PIRSR602401-1"/>
    </source>
</evidence>
<proteinExistence type="inferred from homology"/>
<dbReference type="GO" id="GO:0020037">
    <property type="term" value="F:heme binding"/>
    <property type="evidence" value="ECO:0007669"/>
    <property type="project" value="InterPro"/>
</dbReference>
<protein>
    <submittedName>
        <fullName evidence="11">Cytochrome P450</fullName>
    </submittedName>
</protein>
<dbReference type="Gene3D" id="1.10.630.10">
    <property type="entry name" value="Cytochrome P450"/>
    <property type="match status" value="1"/>
</dbReference>
<evidence type="ECO:0000256" key="8">
    <source>
        <dbReference type="ARBA" id="ARBA00023033"/>
    </source>
</evidence>
<sequence>MCRENGGMVYFSFFGKGLLVLGTPEMANDLFEKKSLEFSDRPPNVIQEIVELNWAWGLLSYGADWRNRRRMFHQHVGKPGLPQYHAMFYDERDKLLRDLRQTPEKFPYHLRMFLGKIIMRMSYGVDDDEWNKDLILESEYLFKEFTEVTRPGRLLVSSLPFLKHLPGWFPGAGFQRKLAELTEISRRVLNSPFQKVLDDLSSPERTTGPCMAASFIETLSTDATKQADARSVCAQAYLAGIDSTVTAATGLILALSKYPRVQQKGLEEIEAVVGTGRLPTLHDRDSLPYIQAMVRELTRWHVVTPLAVPHVSTVDTEYRGYFIPKGTMVFGNAWSYLYDPEVFPNPKEFTPERFFKDGQLDTRLMEKAAMTFGFGRRVCPGRHMSDDLMFILITSLLCAFKLSPRKDDNGIDIPLDLNIQATSVIASPTPFECHIEPRSTLKFWEPQE</sequence>
<dbReference type="GO" id="GO:0016705">
    <property type="term" value="F:oxidoreductase activity, acting on paired donors, with incorporation or reduction of molecular oxygen"/>
    <property type="evidence" value="ECO:0007669"/>
    <property type="project" value="InterPro"/>
</dbReference>
<evidence type="ECO:0000313" key="11">
    <source>
        <dbReference type="EMBL" id="TFK20516.1"/>
    </source>
</evidence>
<name>A0A5C3KJZ6_COPMA</name>
<evidence type="ECO:0000256" key="2">
    <source>
        <dbReference type="ARBA" id="ARBA00005179"/>
    </source>
</evidence>
<dbReference type="Proteomes" id="UP000307440">
    <property type="component" value="Unassembled WGS sequence"/>
</dbReference>
<evidence type="ECO:0000256" key="5">
    <source>
        <dbReference type="ARBA" id="ARBA00022723"/>
    </source>
</evidence>
<comment type="similarity">
    <text evidence="3 10">Belongs to the cytochrome P450 family.</text>
</comment>
<dbReference type="STRING" id="230819.A0A5C3KJZ6"/>